<protein>
    <submittedName>
        <fullName evidence="12">Transposase</fullName>
    </submittedName>
</protein>
<evidence type="ECO:0000256" key="8">
    <source>
        <dbReference type="SAM" id="Coils"/>
    </source>
</evidence>
<dbReference type="NCBIfam" id="NF040570">
    <property type="entry name" value="guided_TnpB"/>
    <property type="match status" value="1"/>
</dbReference>
<dbReference type="GO" id="GO:0006310">
    <property type="term" value="P:DNA recombination"/>
    <property type="evidence" value="ECO:0007669"/>
    <property type="project" value="UniProtKB-KW"/>
</dbReference>
<evidence type="ECO:0000256" key="1">
    <source>
        <dbReference type="ARBA" id="ARBA00008761"/>
    </source>
</evidence>
<keyword evidence="5" id="KW-0862">Zinc</keyword>
<name>A0A3E2NBA0_9FIRM</name>
<accession>A0A3E2NBA0</accession>
<feature type="domain" description="Transposase putative helix-turn-helix" evidence="11">
    <location>
        <begin position="1"/>
        <end position="49"/>
    </location>
</feature>
<evidence type="ECO:0000259" key="9">
    <source>
        <dbReference type="Pfam" id="PF01385"/>
    </source>
</evidence>
<dbReference type="OrthoDB" id="1551477at2"/>
<evidence type="ECO:0000313" key="12">
    <source>
        <dbReference type="EMBL" id="RFZ78297.1"/>
    </source>
</evidence>
<dbReference type="InterPro" id="IPR021027">
    <property type="entry name" value="Transposase_put_HTH"/>
</dbReference>
<dbReference type="RefSeq" id="WP_117417670.1">
    <property type="nucleotide sequence ID" value="NZ_QOHO01000043.1"/>
</dbReference>
<keyword evidence="6" id="KW-0238">DNA-binding</keyword>
<dbReference type="PANTHER" id="PTHR30405">
    <property type="entry name" value="TRANSPOSASE"/>
    <property type="match status" value="1"/>
</dbReference>
<evidence type="ECO:0000256" key="6">
    <source>
        <dbReference type="ARBA" id="ARBA00023125"/>
    </source>
</evidence>
<keyword evidence="4" id="KW-0479">Metal-binding</keyword>
<evidence type="ECO:0000313" key="13">
    <source>
        <dbReference type="Proteomes" id="UP000260680"/>
    </source>
</evidence>
<dbReference type="InterPro" id="IPR010095">
    <property type="entry name" value="Cas12f1-like_TNB"/>
</dbReference>
<dbReference type="InterPro" id="IPR001959">
    <property type="entry name" value="Transposase"/>
</dbReference>
<evidence type="ECO:0000259" key="11">
    <source>
        <dbReference type="Pfam" id="PF12323"/>
    </source>
</evidence>
<keyword evidence="8" id="KW-0175">Coiled coil</keyword>
<feature type="coiled-coil region" evidence="8">
    <location>
        <begin position="219"/>
        <end position="257"/>
    </location>
</feature>
<evidence type="ECO:0000256" key="2">
    <source>
        <dbReference type="ARBA" id="ARBA00011044"/>
    </source>
</evidence>
<dbReference type="GO" id="GO:0046872">
    <property type="term" value="F:metal ion binding"/>
    <property type="evidence" value="ECO:0007669"/>
    <property type="project" value="UniProtKB-KW"/>
</dbReference>
<proteinExistence type="inferred from homology"/>
<dbReference type="Pfam" id="PF01385">
    <property type="entry name" value="OrfB_IS605"/>
    <property type="match status" value="1"/>
</dbReference>
<evidence type="ECO:0000256" key="5">
    <source>
        <dbReference type="ARBA" id="ARBA00022833"/>
    </source>
</evidence>
<dbReference type="Pfam" id="PF07282">
    <property type="entry name" value="Cas12f1-like_TNB"/>
    <property type="match status" value="1"/>
</dbReference>
<dbReference type="InterPro" id="IPR051399">
    <property type="entry name" value="RNA-guided_DNA_endo/Transpos"/>
</dbReference>
<dbReference type="NCBIfam" id="TIGR01766">
    <property type="entry name" value="IS200/IS605 family accessory protein TnpB-like domain"/>
    <property type="match status" value="1"/>
</dbReference>
<comment type="caution">
    <text evidence="12">The sequence shown here is derived from an EMBL/GenBank/DDBJ whole genome shotgun (WGS) entry which is preliminary data.</text>
</comment>
<dbReference type="EMBL" id="QOHO01000043">
    <property type="protein sequence ID" value="RFZ78297.1"/>
    <property type="molecule type" value="Genomic_DNA"/>
</dbReference>
<organism evidence="12 13">
    <name type="scientific">Lacrimispora amygdalina</name>
    <dbReference type="NCBI Taxonomy" id="253257"/>
    <lineage>
        <taxon>Bacteria</taxon>
        <taxon>Bacillati</taxon>
        <taxon>Bacillota</taxon>
        <taxon>Clostridia</taxon>
        <taxon>Lachnospirales</taxon>
        <taxon>Lachnospiraceae</taxon>
        <taxon>Lacrimispora</taxon>
    </lineage>
</organism>
<sequence>MVRLLKSYKTEIKPTLEQIQMINKTIGTCRFVYNFFLAHNKEVYEKEKKFVSGMDFSKWLNNIYIKENPEYSWIKEVSSKSVKQSIMNADRAFKRFFKGQSRFPNFKKKGKSDVKMYFVKTDAKVIIPCERHRIKIPTIGWVRIKEKGYIPTNPSTHIIKSGTVSCKAGRYYVSVLIEEQENPQSELNDFGIGIDLGVKDFAITSNGITKKNINKSSRLKKLEKQLKREQRCLSRKYEDYKKRSKKGEATRQNIQKQIAKVQKLHQRINTIRTDYINKSVNEIVKTKPSYITIEDLNVSGMMKNRHLSKAVASQKFYEFRTKLEAKCKETGIELRVVDRWYPSSKLCHECGCIKKDLKLSDREYICECGYRADRDYNASLNLRDAITYKIA</sequence>
<dbReference type="Proteomes" id="UP000260680">
    <property type="component" value="Unassembled WGS sequence"/>
</dbReference>
<evidence type="ECO:0000256" key="3">
    <source>
        <dbReference type="ARBA" id="ARBA00022578"/>
    </source>
</evidence>
<feature type="domain" description="Probable transposase IS891/IS1136/IS1341" evidence="9">
    <location>
        <begin position="176"/>
        <end position="305"/>
    </location>
</feature>
<dbReference type="GO" id="GO:0032196">
    <property type="term" value="P:transposition"/>
    <property type="evidence" value="ECO:0007669"/>
    <property type="project" value="UniProtKB-KW"/>
</dbReference>
<evidence type="ECO:0000256" key="4">
    <source>
        <dbReference type="ARBA" id="ARBA00022723"/>
    </source>
</evidence>
<feature type="domain" description="Cas12f1-like TNB" evidence="10">
    <location>
        <begin position="316"/>
        <end position="382"/>
    </location>
</feature>
<comment type="similarity">
    <text evidence="2">In the N-terminal section; belongs to the transposase 2 family.</text>
</comment>
<keyword evidence="7" id="KW-0233">DNA recombination</keyword>
<dbReference type="PANTHER" id="PTHR30405:SF25">
    <property type="entry name" value="RNA-GUIDED DNA ENDONUCLEASE INSQ-RELATED"/>
    <property type="match status" value="1"/>
</dbReference>
<keyword evidence="3" id="KW-0815">Transposition</keyword>
<dbReference type="Pfam" id="PF12323">
    <property type="entry name" value="HTH_OrfB_IS605"/>
    <property type="match status" value="1"/>
</dbReference>
<comment type="similarity">
    <text evidence="1">In the C-terminal section; belongs to the transposase 35 family.</text>
</comment>
<dbReference type="GO" id="GO:0003677">
    <property type="term" value="F:DNA binding"/>
    <property type="evidence" value="ECO:0007669"/>
    <property type="project" value="UniProtKB-KW"/>
</dbReference>
<gene>
    <name evidence="12" type="ORF">DS742_14385</name>
</gene>
<dbReference type="AlphaFoldDB" id="A0A3E2NBA0"/>
<evidence type="ECO:0000256" key="7">
    <source>
        <dbReference type="ARBA" id="ARBA00023172"/>
    </source>
</evidence>
<evidence type="ECO:0000259" key="10">
    <source>
        <dbReference type="Pfam" id="PF07282"/>
    </source>
</evidence>
<reference evidence="12 13" key="1">
    <citation type="submission" date="2018-07" db="EMBL/GenBank/DDBJ databases">
        <title>New species, Clostridium PI-S10-A1B.</title>
        <authorList>
            <person name="Krishna G."/>
            <person name="Summeta K."/>
            <person name="Shikha S."/>
            <person name="Prabhu P.B."/>
            <person name="Suresh K."/>
        </authorList>
    </citation>
    <scope>NUCLEOTIDE SEQUENCE [LARGE SCALE GENOMIC DNA]</scope>
    <source>
        <strain evidence="12 13">PI-S10-A1B</strain>
    </source>
</reference>